<dbReference type="AlphaFoldDB" id="A0A392TVM4"/>
<dbReference type="EMBL" id="LXQA010670065">
    <property type="protein sequence ID" value="MCI65132.1"/>
    <property type="molecule type" value="Genomic_DNA"/>
</dbReference>
<protein>
    <submittedName>
        <fullName evidence="1">Uncharacterized protein</fullName>
    </submittedName>
</protein>
<name>A0A392TVM4_9FABA</name>
<organism evidence="1 2">
    <name type="scientific">Trifolium medium</name>
    <dbReference type="NCBI Taxonomy" id="97028"/>
    <lineage>
        <taxon>Eukaryota</taxon>
        <taxon>Viridiplantae</taxon>
        <taxon>Streptophyta</taxon>
        <taxon>Embryophyta</taxon>
        <taxon>Tracheophyta</taxon>
        <taxon>Spermatophyta</taxon>
        <taxon>Magnoliopsida</taxon>
        <taxon>eudicotyledons</taxon>
        <taxon>Gunneridae</taxon>
        <taxon>Pentapetalae</taxon>
        <taxon>rosids</taxon>
        <taxon>fabids</taxon>
        <taxon>Fabales</taxon>
        <taxon>Fabaceae</taxon>
        <taxon>Papilionoideae</taxon>
        <taxon>50 kb inversion clade</taxon>
        <taxon>NPAAA clade</taxon>
        <taxon>Hologalegina</taxon>
        <taxon>IRL clade</taxon>
        <taxon>Trifolieae</taxon>
        <taxon>Trifolium</taxon>
    </lineage>
</organism>
<keyword evidence="2" id="KW-1185">Reference proteome</keyword>
<feature type="non-terminal residue" evidence="1">
    <location>
        <position position="1"/>
    </location>
</feature>
<dbReference type="Proteomes" id="UP000265520">
    <property type="component" value="Unassembled WGS sequence"/>
</dbReference>
<sequence length="51" mass="5716">EKKATLCHDACIFAASDVRLEKRVTEVTSQTLHVVERYEDNEGGRRQAVVG</sequence>
<evidence type="ECO:0000313" key="1">
    <source>
        <dbReference type="EMBL" id="MCI65132.1"/>
    </source>
</evidence>
<accession>A0A392TVM4</accession>
<evidence type="ECO:0000313" key="2">
    <source>
        <dbReference type="Proteomes" id="UP000265520"/>
    </source>
</evidence>
<comment type="caution">
    <text evidence="1">The sequence shown here is derived from an EMBL/GenBank/DDBJ whole genome shotgun (WGS) entry which is preliminary data.</text>
</comment>
<proteinExistence type="predicted"/>
<reference evidence="1 2" key="1">
    <citation type="journal article" date="2018" name="Front. Plant Sci.">
        <title>Red Clover (Trifolium pratense) and Zigzag Clover (T. medium) - A Picture of Genomic Similarities and Differences.</title>
        <authorList>
            <person name="Dluhosova J."/>
            <person name="Istvanek J."/>
            <person name="Nedelnik J."/>
            <person name="Repkova J."/>
        </authorList>
    </citation>
    <scope>NUCLEOTIDE SEQUENCE [LARGE SCALE GENOMIC DNA]</scope>
    <source>
        <strain evidence="2">cv. 10/8</strain>
        <tissue evidence="1">Leaf</tissue>
    </source>
</reference>